<dbReference type="EMBL" id="NWBP01000001">
    <property type="protein sequence ID" value="PCC84060.1"/>
    <property type="molecule type" value="Genomic_DNA"/>
</dbReference>
<comment type="caution">
    <text evidence="1">The sequence shown here is derived from an EMBL/GenBank/DDBJ whole genome shotgun (WGS) entry which is preliminary data.</text>
</comment>
<organism evidence="1 2">
    <name type="scientific">Corynebacterium accolens</name>
    <dbReference type="NCBI Taxonomy" id="38284"/>
    <lineage>
        <taxon>Bacteria</taxon>
        <taxon>Bacillati</taxon>
        <taxon>Actinomycetota</taxon>
        <taxon>Actinomycetes</taxon>
        <taxon>Mycobacteriales</taxon>
        <taxon>Corynebacteriaceae</taxon>
        <taxon>Corynebacterium</taxon>
    </lineage>
</organism>
<dbReference type="GO" id="GO:0004623">
    <property type="term" value="F:phospholipase A2 activity"/>
    <property type="evidence" value="ECO:0007669"/>
    <property type="project" value="InterPro"/>
</dbReference>
<dbReference type="Gene3D" id="1.20.90.10">
    <property type="entry name" value="Phospholipase A2 domain"/>
    <property type="match status" value="1"/>
</dbReference>
<evidence type="ECO:0000313" key="1">
    <source>
        <dbReference type="EMBL" id="PCC84060.1"/>
    </source>
</evidence>
<evidence type="ECO:0000313" key="2">
    <source>
        <dbReference type="Proteomes" id="UP000218690"/>
    </source>
</evidence>
<accession>A0A2A4AP61</accession>
<dbReference type="GO" id="GO:0006644">
    <property type="term" value="P:phospholipid metabolic process"/>
    <property type="evidence" value="ECO:0007669"/>
    <property type="project" value="InterPro"/>
</dbReference>
<dbReference type="AlphaFoldDB" id="A0A2A4AP61"/>
<sequence length="92" mass="9952">MIYSLETRDMPGYGNWCGPGHSGPGAPINTLDSLCQKHDKCYGSRGYFACSCDRELVQGIRKNRGKFNGVGENAMALAIATYFNSALCNPLA</sequence>
<protein>
    <submittedName>
        <fullName evidence="1">Phospholipase</fullName>
    </submittedName>
</protein>
<proteinExistence type="predicted"/>
<gene>
    <name evidence="1" type="ORF">COM45_00175</name>
</gene>
<dbReference type="Proteomes" id="UP000218690">
    <property type="component" value="Unassembled WGS sequence"/>
</dbReference>
<dbReference type="GO" id="GO:0050482">
    <property type="term" value="P:arachidonate secretion"/>
    <property type="evidence" value="ECO:0007669"/>
    <property type="project" value="InterPro"/>
</dbReference>
<name>A0A2A4AP61_9CORY</name>
<dbReference type="SUPFAM" id="SSF48619">
    <property type="entry name" value="Phospholipase A2, PLA2"/>
    <property type="match status" value="1"/>
</dbReference>
<dbReference type="InterPro" id="IPR036444">
    <property type="entry name" value="PLipase_A2_dom_sf"/>
</dbReference>
<reference evidence="1 2" key="1">
    <citation type="submission" date="2017-09" db="EMBL/GenBank/DDBJ databases">
        <title>Draft Genome Sequence of Corynebacterium accolens AH4003.</title>
        <authorList>
            <person name="Chen Y."/>
            <person name="Oosthuysen W.F."/>
            <person name="Kelley S."/>
            <person name="Horswill A."/>
        </authorList>
    </citation>
    <scope>NUCLEOTIDE SEQUENCE [LARGE SCALE GENOMIC DNA]</scope>
    <source>
        <strain evidence="1 2">AH4003</strain>
    </source>
</reference>